<feature type="compositionally biased region" description="Polar residues" evidence="1">
    <location>
        <begin position="176"/>
        <end position="190"/>
    </location>
</feature>
<dbReference type="OrthoDB" id="2687798at2759"/>
<comment type="caution">
    <text evidence="2">The sequence shown here is derived from an EMBL/GenBank/DDBJ whole genome shotgun (WGS) entry which is preliminary data.</text>
</comment>
<keyword evidence="3" id="KW-1185">Reference proteome</keyword>
<protein>
    <submittedName>
        <fullName evidence="2">Uncharacterized protein</fullName>
    </submittedName>
</protein>
<feature type="compositionally biased region" description="Basic and acidic residues" evidence="1">
    <location>
        <begin position="97"/>
        <end position="113"/>
    </location>
</feature>
<sequence>MSLIRSTRAIRRHLPNRQRALFSDLSQGHAALDRGTPKQQHPQDENAKYVKSGTSRAEKSRLDASNRESGDKHASREGLTGNEEGVGFQDQVGGAAGDRKNPEGGKGGGEEARSPSIIGAVKQALGLEWKSGDAKRNPGGAHDGTGTGGPRRGFHTSSASNTVAKKSPQDQHRHLSSSGQRTTHPGSPSNRVYDREANKAKEAADTSYEPDRLSEEQDKLRYGGKQNWSKGSDDGKGVAGQDEGPEKGSAGGRKPERG</sequence>
<dbReference type="EMBL" id="WIUZ02000011">
    <property type="protein sequence ID" value="KAF9783013.1"/>
    <property type="molecule type" value="Genomic_DNA"/>
</dbReference>
<feature type="compositionally biased region" description="Basic and acidic residues" evidence="1">
    <location>
        <begin position="56"/>
        <end position="76"/>
    </location>
</feature>
<organism evidence="2 3">
    <name type="scientific">Thelephora terrestris</name>
    <dbReference type="NCBI Taxonomy" id="56493"/>
    <lineage>
        <taxon>Eukaryota</taxon>
        <taxon>Fungi</taxon>
        <taxon>Dikarya</taxon>
        <taxon>Basidiomycota</taxon>
        <taxon>Agaricomycotina</taxon>
        <taxon>Agaricomycetes</taxon>
        <taxon>Thelephorales</taxon>
        <taxon>Thelephoraceae</taxon>
        <taxon>Thelephora</taxon>
    </lineage>
</organism>
<name>A0A9P6HAJ2_9AGAM</name>
<dbReference type="AlphaFoldDB" id="A0A9P6HAJ2"/>
<evidence type="ECO:0000256" key="1">
    <source>
        <dbReference type="SAM" id="MobiDB-lite"/>
    </source>
</evidence>
<feature type="compositionally biased region" description="Polar residues" evidence="1">
    <location>
        <begin position="155"/>
        <end position="164"/>
    </location>
</feature>
<reference evidence="2" key="2">
    <citation type="submission" date="2020-11" db="EMBL/GenBank/DDBJ databases">
        <authorList>
            <consortium name="DOE Joint Genome Institute"/>
            <person name="Kuo A."/>
            <person name="Miyauchi S."/>
            <person name="Kiss E."/>
            <person name="Drula E."/>
            <person name="Kohler A."/>
            <person name="Sanchez-Garcia M."/>
            <person name="Andreopoulos B."/>
            <person name="Barry K.W."/>
            <person name="Bonito G."/>
            <person name="Buee M."/>
            <person name="Carver A."/>
            <person name="Chen C."/>
            <person name="Cichocki N."/>
            <person name="Clum A."/>
            <person name="Culley D."/>
            <person name="Crous P.W."/>
            <person name="Fauchery L."/>
            <person name="Girlanda M."/>
            <person name="Hayes R."/>
            <person name="Keri Z."/>
            <person name="Labutti K."/>
            <person name="Lipzen A."/>
            <person name="Lombard V."/>
            <person name="Magnuson J."/>
            <person name="Maillard F."/>
            <person name="Morin E."/>
            <person name="Murat C."/>
            <person name="Nolan M."/>
            <person name="Ohm R."/>
            <person name="Pangilinan J."/>
            <person name="Pereira M."/>
            <person name="Perotto S."/>
            <person name="Peter M."/>
            <person name="Riley R."/>
            <person name="Sitrit Y."/>
            <person name="Stielow B."/>
            <person name="Szollosi G."/>
            <person name="Zifcakova L."/>
            <person name="Stursova M."/>
            <person name="Spatafora J.W."/>
            <person name="Tedersoo L."/>
            <person name="Vaario L.-M."/>
            <person name="Yamada A."/>
            <person name="Yan M."/>
            <person name="Wang P."/>
            <person name="Xu J."/>
            <person name="Bruns T."/>
            <person name="Baldrian P."/>
            <person name="Vilgalys R."/>
            <person name="Henrissat B."/>
            <person name="Grigoriev I.V."/>
            <person name="Hibbett D."/>
            <person name="Nagy L.G."/>
            <person name="Martin F.M."/>
        </authorList>
    </citation>
    <scope>NUCLEOTIDE SEQUENCE</scope>
    <source>
        <strain evidence="2">UH-Tt-Lm1</strain>
    </source>
</reference>
<proteinExistence type="predicted"/>
<feature type="compositionally biased region" description="Basic and acidic residues" evidence="1">
    <location>
        <begin position="31"/>
        <end position="48"/>
    </location>
</feature>
<evidence type="ECO:0000313" key="3">
    <source>
        <dbReference type="Proteomes" id="UP000736335"/>
    </source>
</evidence>
<reference evidence="2" key="1">
    <citation type="journal article" date="2020" name="Nat. Commun.">
        <title>Large-scale genome sequencing of mycorrhizal fungi provides insights into the early evolution of symbiotic traits.</title>
        <authorList>
            <person name="Miyauchi S."/>
            <person name="Kiss E."/>
            <person name="Kuo A."/>
            <person name="Drula E."/>
            <person name="Kohler A."/>
            <person name="Sanchez-Garcia M."/>
            <person name="Morin E."/>
            <person name="Andreopoulos B."/>
            <person name="Barry K.W."/>
            <person name="Bonito G."/>
            <person name="Buee M."/>
            <person name="Carver A."/>
            <person name="Chen C."/>
            <person name="Cichocki N."/>
            <person name="Clum A."/>
            <person name="Culley D."/>
            <person name="Crous P.W."/>
            <person name="Fauchery L."/>
            <person name="Girlanda M."/>
            <person name="Hayes R.D."/>
            <person name="Keri Z."/>
            <person name="LaButti K."/>
            <person name="Lipzen A."/>
            <person name="Lombard V."/>
            <person name="Magnuson J."/>
            <person name="Maillard F."/>
            <person name="Murat C."/>
            <person name="Nolan M."/>
            <person name="Ohm R.A."/>
            <person name="Pangilinan J."/>
            <person name="Pereira M.F."/>
            <person name="Perotto S."/>
            <person name="Peter M."/>
            <person name="Pfister S."/>
            <person name="Riley R."/>
            <person name="Sitrit Y."/>
            <person name="Stielow J.B."/>
            <person name="Szollosi G."/>
            <person name="Zifcakova L."/>
            <person name="Stursova M."/>
            <person name="Spatafora J.W."/>
            <person name="Tedersoo L."/>
            <person name="Vaario L.M."/>
            <person name="Yamada A."/>
            <person name="Yan M."/>
            <person name="Wang P."/>
            <person name="Xu J."/>
            <person name="Bruns T."/>
            <person name="Baldrian P."/>
            <person name="Vilgalys R."/>
            <person name="Dunand C."/>
            <person name="Henrissat B."/>
            <person name="Grigoriev I.V."/>
            <person name="Hibbett D."/>
            <person name="Nagy L.G."/>
            <person name="Martin F.M."/>
        </authorList>
    </citation>
    <scope>NUCLEOTIDE SEQUENCE</scope>
    <source>
        <strain evidence="2">UH-Tt-Lm1</strain>
    </source>
</reference>
<gene>
    <name evidence="2" type="ORF">BJ322DRAFT_1073996</name>
</gene>
<feature type="compositionally biased region" description="Basic and acidic residues" evidence="1">
    <location>
        <begin position="192"/>
        <end position="221"/>
    </location>
</feature>
<dbReference type="Proteomes" id="UP000736335">
    <property type="component" value="Unassembled WGS sequence"/>
</dbReference>
<feature type="compositionally biased region" description="Gly residues" evidence="1">
    <location>
        <begin position="141"/>
        <end position="151"/>
    </location>
</feature>
<evidence type="ECO:0000313" key="2">
    <source>
        <dbReference type="EMBL" id="KAF9783013.1"/>
    </source>
</evidence>
<accession>A0A9P6HAJ2</accession>
<feature type="region of interest" description="Disordered" evidence="1">
    <location>
        <begin position="1"/>
        <end position="258"/>
    </location>
</feature>